<dbReference type="Proteomes" id="UP000317650">
    <property type="component" value="Chromosome 3"/>
</dbReference>
<proteinExistence type="predicted"/>
<dbReference type="PROSITE" id="PS50176">
    <property type="entry name" value="ARM_REPEAT"/>
    <property type="match status" value="1"/>
</dbReference>
<sequence>MVMTVWAPRRGWNACLYLPILSKTFRERDSGCEIESARLFGASVPFIRRNRDNVLNNSFSDGGGPHHRHHEPNDAAVASVVLLYPVVPRALLPFSTQPALSACLRPRTAPFPNPKNKGREEEQLKARSPMTYPAAAAAAATAAVADEEDEYPESPAENLDLILHHLLPFLLAAALSARSLVGRWRLLHSKLSFLGAALADAAASPHWPSNPLFCDHLLPALGATLRSLRALSARCLDPSLSSGKLRLQSDLDIAASALTLHLHDLHLLLRSGLLHHDASPSNSSSASDDDAAIVLPLPGPSASRAEVVLFIRDLFARLQIGAIDLKHQALDSLLDLVAADPAKFSRLVAEEGDLPPLLRLLDASDHSLRDRAAAAVSLLASASDASRRAIFEEGVLGPLLRLVDSGPPALKERAATAIQAMTADPACAWAVSAYGGVSILVSACHSGSGSPVVQALAAGSLKNVAAIDDIRSAMAEEGAVPALVDLVLSGNLEAQKNAALCLASLASMGGAEIRAAIMQESGLLHLLQFLRDAPDPEATDHALRAISALAASSAAAKLLSSSAPFFAQLTDLIKRGSSGVQQLAATLVADLSPGEDIKRSMAESMPALIKMMECSKPASAQEAAAGALTSLLSVRSNRRELSRDEKSMTRLVQMLDPRNEAVGKELPVAVAVALTAGAGGGARKRISEAGACRHLQKLADADVPGAKKALQRIAGGRLKNLFSIAWPQ</sequence>
<dbReference type="Pfam" id="PF00514">
    <property type="entry name" value="Arm"/>
    <property type="match status" value="1"/>
</dbReference>
<dbReference type="PANTHER" id="PTHR46043:SF2">
    <property type="entry name" value="ARM REPEAT SUPERFAMILY PROTEIN"/>
    <property type="match status" value="1"/>
</dbReference>
<dbReference type="SMART" id="SM00185">
    <property type="entry name" value="ARM"/>
    <property type="match status" value="6"/>
</dbReference>
<dbReference type="InterPro" id="IPR000225">
    <property type="entry name" value="Armadillo"/>
</dbReference>
<dbReference type="PANTHER" id="PTHR46043">
    <property type="entry name" value="ARM REPEAT SUPERFAMILY PROTEIN"/>
    <property type="match status" value="1"/>
</dbReference>
<dbReference type="Pfam" id="PF23005">
    <property type="entry name" value="DUF7032"/>
    <property type="match status" value="1"/>
</dbReference>
<protein>
    <recommendedName>
        <fullName evidence="2">DUF7032 domain-containing protein</fullName>
    </recommendedName>
</protein>
<evidence type="ECO:0000313" key="4">
    <source>
        <dbReference type="Proteomes" id="UP000317650"/>
    </source>
</evidence>
<dbReference type="EMBL" id="PYDT01000006">
    <property type="protein sequence ID" value="THU58258.1"/>
    <property type="molecule type" value="Genomic_DNA"/>
</dbReference>
<dbReference type="AlphaFoldDB" id="A0A4S8J9D6"/>
<gene>
    <name evidence="3" type="ORF">C4D60_Mb03t12290</name>
</gene>
<evidence type="ECO:0000256" key="1">
    <source>
        <dbReference type="PROSITE-ProRule" id="PRU00259"/>
    </source>
</evidence>
<dbReference type="SUPFAM" id="SSF48371">
    <property type="entry name" value="ARM repeat"/>
    <property type="match status" value="1"/>
</dbReference>
<dbReference type="STRING" id="52838.A0A4S8J9D6"/>
<dbReference type="Gene3D" id="1.25.10.10">
    <property type="entry name" value="Leucine-rich Repeat Variant"/>
    <property type="match status" value="3"/>
</dbReference>
<evidence type="ECO:0000313" key="3">
    <source>
        <dbReference type="EMBL" id="THU58258.1"/>
    </source>
</evidence>
<comment type="caution">
    <text evidence="3">The sequence shown here is derived from an EMBL/GenBank/DDBJ whole genome shotgun (WGS) entry which is preliminary data.</text>
</comment>
<feature type="repeat" description="ARM" evidence="1">
    <location>
        <begin position="435"/>
        <end position="479"/>
    </location>
</feature>
<organism evidence="3 4">
    <name type="scientific">Musa balbisiana</name>
    <name type="common">Banana</name>
    <dbReference type="NCBI Taxonomy" id="52838"/>
    <lineage>
        <taxon>Eukaryota</taxon>
        <taxon>Viridiplantae</taxon>
        <taxon>Streptophyta</taxon>
        <taxon>Embryophyta</taxon>
        <taxon>Tracheophyta</taxon>
        <taxon>Spermatophyta</taxon>
        <taxon>Magnoliopsida</taxon>
        <taxon>Liliopsida</taxon>
        <taxon>Zingiberales</taxon>
        <taxon>Musaceae</taxon>
        <taxon>Musa</taxon>
    </lineage>
</organism>
<reference evidence="3 4" key="1">
    <citation type="journal article" date="2019" name="Nat. Plants">
        <title>Genome sequencing of Musa balbisiana reveals subgenome evolution and function divergence in polyploid bananas.</title>
        <authorList>
            <person name="Yao X."/>
        </authorList>
    </citation>
    <scope>NUCLEOTIDE SEQUENCE [LARGE SCALE GENOMIC DNA]</scope>
    <source>
        <strain evidence="4">cv. DH-PKW</strain>
        <tissue evidence="3">Leaves</tissue>
    </source>
</reference>
<dbReference type="InterPro" id="IPR016024">
    <property type="entry name" value="ARM-type_fold"/>
</dbReference>
<dbReference type="InterPro" id="IPR011989">
    <property type="entry name" value="ARM-like"/>
</dbReference>
<name>A0A4S8J9D6_MUSBA</name>
<dbReference type="InterPro" id="IPR054296">
    <property type="entry name" value="DUF7032"/>
</dbReference>
<keyword evidence="4" id="KW-1185">Reference proteome</keyword>
<evidence type="ECO:0000259" key="2">
    <source>
        <dbReference type="Pfam" id="PF23005"/>
    </source>
</evidence>
<feature type="domain" description="DUF7032" evidence="2">
    <location>
        <begin position="164"/>
        <end position="272"/>
    </location>
</feature>
<accession>A0A4S8J9D6</accession>